<proteinExistence type="predicted"/>
<reference evidence="1 2" key="1">
    <citation type="submission" date="2023-09" db="EMBL/GenBank/DDBJ databases">
        <title>Genomes of two closely related lineages of the louse Polyplax serrata with different host specificities.</title>
        <authorList>
            <person name="Martinu J."/>
            <person name="Tarabai H."/>
            <person name="Stefka J."/>
            <person name="Hypsa V."/>
        </authorList>
    </citation>
    <scope>NUCLEOTIDE SEQUENCE [LARGE SCALE GENOMIC DNA]</scope>
    <source>
        <strain evidence="1">98ZLc_SE</strain>
    </source>
</reference>
<evidence type="ECO:0000313" key="2">
    <source>
        <dbReference type="Proteomes" id="UP001359485"/>
    </source>
</evidence>
<gene>
    <name evidence="1" type="ORF">RUM44_006971</name>
</gene>
<keyword evidence="2" id="KW-1185">Reference proteome</keyword>
<protein>
    <submittedName>
        <fullName evidence="1">Uncharacterized protein</fullName>
    </submittedName>
</protein>
<organism evidence="1 2">
    <name type="scientific">Polyplax serrata</name>
    <name type="common">Common mouse louse</name>
    <dbReference type="NCBI Taxonomy" id="468196"/>
    <lineage>
        <taxon>Eukaryota</taxon>
        <taxon>Metazoa</taxon>
        <taxon>Ecdysozoa</taxon>
        <taxon>Arthropoda</taxon>
        <taxon>Hexapoda</taxon>
        <taxon>Insecta</taxon>
        <taxon>Pterygota</taxon>
        <taxon>Neoptera</taxon>
        <taxon>Paraneoptera</taxon>
        <taxon>Psocodea</taxon>
        <taxon>Troctomorpha</taxon>
        <taxon>Phthiraptera</taxon>
        <taxon>Anoplura</taxon>
        <taxon>Polyplacidae</taxon>
        <taxon>Polyplax</taxon>
    </lineage>
</organism>
<dbReference type="EMBL" id="JAWJWF010000005">
    <property type="protein sequence ID" value="KAK6631941.1"/>
    <property type="molecule type" value="Genomic_DNA"/>
</dbReference>
<comment type="caution">
    <text evidence="1">The sequence shown here is derived from an EMBL/GenBank/DDBJ whole genome shotgun (WGS) entry which is preliminary data.</text>
</comment>
<sequence>MGLLLSLSSLSIDVRSEINLVPSIHPAQSPEFGSERKRLDFTVAFVFFFFFTFNGFDSNGADTREPYESEQGVNCEVGSINFTSDGWKTGRVHHCRDASEVAEGGTGTKTGSDLKEIDSETFEHNGREQWVESKGRSPLPVVVSVYPMSVLWHCGSRDEMHVPSRKYLARGIKPVVPGNGWVALTAAVFLFFLRGRDEETLQFSAELILFLGLEVVLQENVCAAENAQD</sequence>
<accession>A0ABR1AZG2</accession>
<evidence type="ECO:0000313" key="1">
    <source>
        <dbReference type="EMBL" id="KAK6631941.1"/>
    </source>
</evidence>
<dbReference type="Proteomes" id="UP001359485">
    <property type="component" value="Unassembled WGS sequence"/>
</dbReference>
<name>A0ABR1AZG2_POLSC</name>